<proteinExistence type="predicted"/>
<organism evidence="1 2">
    <name type="scientific">Umezawaea endophytica</name>
    <dbReference type="NCBI Taxonomy" id="1654476"/>
    <lineage>
        <taxon>Bacteria</taxon>
        <taxon>Bacillati</taxon>
        <taxon>Actinomycetota</taxon>
        <taxon>Actinomycetes</taxon>
        <taxon>Pseudonocardiales</taxon>
        <taxon>Pseudonocardiaceae</taxon>
        <taxon>Umezawaea</taxon>
    </lineage>
</organism>
<dbReference type="Proteomes" id="UP001141259">
    <property type="component" value="Unassembled WGS sequence"/>
</dbReference>
<sequence>MSKEITGHEPRSDRDAIVRAGAGGEVFVVTSDGGPSVPPGRRTFVPRAELARAAVRAPVIDSAAFRADLDAPFHR</sequence>
<gene>
    <name evidence="1" type="ORF">NZH93_37875</name>
</gene>
<evidence type="ECO:0000313" key="1">
    <source>
        <dbReference type="EMBL" id="MCS7482648.1"/>
    </source>
</evidence>
<keyword evidence="2" id="KW-1185">Reference proteome</keyword>
<accession>A0A9X2VVV3</accession>
<protein>
    <submittedName>
        <fullName evidence="1">Prevent-host-death protein</fullName>
    </submittedName>
</protein>
<evidence type="ECO:0000313" key="2">
    <source>
        <dbReference type="Proteomes" id="UP001141259"/>
    </source>
</evidence>
<dbReference type="RefSeq" id="WP_259628108.1">
    <property type="nucleotide sequence ID" value="NZ_JANYMP010000025.1"/>
</dbReference>
<name>A0A9X2VVV3_9PSEU</name>
<dbReference type="EMBL" id="JANYMP010000025">
    <property type="protein sequence ID" value="MCS7482648.1"/>
    <property type="molecule type" value="Genomic_DNA"/>
</dbReference>
<dbReference type="AlphaFoldDB" id="A0A9X2VVV3"/>
<reference evidence="1" key="1">
    <citation type="submission" date="2022-08" db="EMBL/GenBank/DDBJ databases">
        <authorList>
            <person name="Tistechok S."/>
            <person name="Samborskyy M."/>
            <person name="Roman I."/>
        </authorList>
    </citation>
    <scope>NUCLEOTIDE SEQUENCE</scope>
    <source>
        <strain evidence="1">DSM 103496</strain>
    </source>
</reference>
<comment type="caution">
    <text evidence="1">The sequence shown here is derived from an EMBL/GenBank/DDBJ whole genome shotgun (WGS) entry which is preliminary data.</text>
</comment>